<dbReference type="KEGG" id="salx:SALLE_v1c06170"/>
<keyword evidence="1" id="KW-0812">Transmembrane</keyword>
<accession>A0A345Z3W0</accession>
<dbReference type="Proteomes" id="UP000254792">
    <property type="component" value="Chromosome"/>
</dbReference>
<feature type="transmembrane region" description="Helical" evidence="1">
    <location>
        <begin position="132"/>
        <end position="157"/>
    </location>
</feature>
<dbReference type="InterPro" id="IPR052902">
    <property type="entry name" value="ABC-2_transporter"/>
</dbReference>
<feature type="transmembrane region" description="Helical" evidence="1">
    <location>
        <begin position="20"/>
        <end position="43"/>
    </location>
</feature>
<organism evidence="2 3">
    <name type="scientific">Spiroplasma alleghenense</name>
    <dbReference type="NCBI Taxonomy" id="216931"/>
    <lineage>
        <taxon>Bacteria</taxon>
        <taxon>Bacillati</taxon>
        <taxon>Mycoplasmatota</taxon>
        <taxon>Mollicutes</taxon>
        <taxon>Entomoplasmatales</taxon>
        <taxon>Spiroplasmataceae</taxon>
        <taxon>Spiroplasma</taxon>
    </lineage>
</organism>
<feature type="transmembrane region" description="Helical" evidence="1">
    <location>
        <begin position="169"/>
        <end position="188"/>
    </location>
</feature>
<dbReference type="AlphaFoldDB" id="A0A345Z3W0"/>
<reference evidence="2 3" key="1">
    <citation type="submission" date="2018-07" db="EMBL/GenBank/DDBJ databases">
        <title>Complete genome sequence of Spiroplasma alleghenense PLHS-1 (ATCC 51752).</title>
        <authorList>
            <person name="Chou L."/>
            <person name="Lee T.-Y."/>
            <person name="Tsai Y.-M."/>
            <person name="Kuo C.-H."/>
        </authorList>
    </citation>
    <scope>NUCLEOTIDE SEQUENCE [LARGE SCALE GENOMIC DNA]</scope>
    <source>
        <strain evidence="2 3">PLHS-1</strain>
    </source>
</reference>
<dbReference type="EMBL" id="CP031376">
    <property type="protein sequence ID" value="AXK51289.1"/>
    <property type="molecule type" value="Genomic_DNA"/>
</dbReference>
<feature type="transmembrane region" description="Helical" evidence="1">
    <location>
        <begin position="92"/>
        <end position="120"/>
    </location>
</feature>
<proteinExistence type="predicted"/>
<dbReference type="OrthoDB" id="391926at2"/>
<evidence type="ECO:0000256" key="1">
    <source>
        <dbReference type="SAM" id="Phobius"/>
    </source>
</evidence>
<keyword evidence="1" id="KW-0472">Membrane</keyword>
<dbReference type="PANTHER" id="PTHR43027">
    <property type="entry name" value="DOXORUBICIN RESISTANCE ABC TRANSPORTER PERMEASE PROTEIN DRRC-RELATED"/>
    <property type="match status" value="1"/>
</dbReference>
<dbReference type="RefSeq" id="WP_115558193.1">
    <property type="nucleotide sequence ID" value="NZ_CP031376.1"/>
</dbReference>
<protein>
    <recommendedName>
        <fullName evidence="4">ABC transporter permease</fullName>
    </recommendedName>
</protein>
<keyword evidence="3" id="KW-1185">Reference proteome</keyword>
<gene>
    <name evidence="2" type="ORF">SALLE_v1c06170</name>
</gene>
<evidence type="ECO:0008006" key="4">
    <source>
        <dbReference type="Google" id="ProtNLM"/>
    </source>
</evidence>
<dbReference type="PANTHER" id="PTHR43027:SF1">
    <property type="entry name" value="DOXORUBICIN RESISTANCE ABC TRANSPORTER PERMEASE PROTEIN DRRC-RELATED"/>
    <property type="match status" value="1"/>
</dbReference>
<feature type="transmembrane region" description="Helical" evidence="1">
    <location>
        <begin position="49"/>
        <end position="71"/>
    </location>
</feature>
<evidence type="ECO:0000313" key="2">
    <source>
        <dbReference type="EMBL" id="AXK51289.1"/>
    </source>
</evidence>
<name>A0A345Z3W0_9MOLU</name>
<sequence length="341" mass="40135">MKQNLKTIMILYRLQWKNWLKGYINLSLGIGVTILTLLIWLSFKQDDPFLLISAIAVGIARNSISTFLRTISDWRTKGFSERLDNTPISNSIKFFAIFSFNLFNCIFVTILVFGIGQAFFPEQRAYLSEINWAMLSTGLFLVWLISILLSYVIFIAFKNQQVMMAIATLLYFFITYLLGLGFPYHLIIQYQWLKVILYFIPHRYMINVLQAAWVNAPNMKYDFYSGSELKWSVDFGFGGQLWIPYFVTILMIIIFTLIILLNFIYKNRFHKIEGAGFSAFKAKSLKYIDEIKNISDIQTLEAISKTRDLEVRFYRVKQRAENYKFKIYIDNKDKNRNNKKE</sequence>
<keyword evidence="1" id="KW-1133">Transmembrane helix</keyword>
<feature type="transmembrane region" description="Helical" evidence="1">
    <location>
        <begin position="242"/>
        <end position="265"/>
    </location>
</feature>
<evidence type="ECO:0000313" key="3">
    <source>
        <dbReference type="Proteomes" id="UP000254792"/>
    </source>
</evidence>